<dbReference type="EMBL" id="JACCDF010000011">
    <property type="protein sequence ID" value="NYS61600.1"/>
    <property type="molecule type" value="Genomic_DNA"/>
</dbReference>
<dbReference type="InterPro" id="IPR007446">
    <property type="entry name" value="PilP"/>
</dbReference>
<feature type="chain" id="PRO_5030514092" evidence="2">
    <location>
        <begin position="26"/>
        <end position="185"/>
    </location>
</feature>
<keyword evidence="2" id="KW-0732">Signal</keyword>
<dbReference type="PROSITE" id="PS51257">
    <property type="entry name" value="PROKAR_LIPOPROTEIN"/>
    <property type="match status" value="1"/>
</dbReference>
<dbReference type="PIRSF" id="PIRSF016481">
    <property type="entry name" value="Pilus_assembly_PilP"/>
    <property type="match status" value="1"/>
</dbReference>
<dbReference type="Pfam" id="PF04351">
    <property type="entry name" value="PilP"/>
    <property type="match status" value="1"/>
</dbReference>
<evidence type="ECO:0000256" key="2">
    <source>
        <dbReference type="SAM" id="SignalP"/>
    </source>
</evidence>
<evidence type="ECO:0000256" key="1">
    <source>
        <dbReference type="SAM" id="MobiDB-lite"/>
    </source>
</evidence>
<dbReference type="Gene3D" id="2.30.30.830">
    <property type="match status" value="1"/>
</dbReference>
<dbReference type="AlphaFoldDB" id="A0A7Z0RVW4"/>
<dbReference type="RefSeq" id="WP_179930929.1">
    <property type="nucleotide sequence ID" value="NZ_JACCDF010000011.1"/>
</dbReference>
<dbReference type="Proteomes" id="UP000586119">
    <property type="component" value="Unassembled WGS sequence"/>
</dbReference>
<evidence type="ECO:0000313" key="3">
    <source>
        <dbReference type="EMBL" id="NYS61600.1"/>
    </source>
</evidence>
<gene>
    <name evidence="3" type="ORF">HZS81_12645</name>
</gene>
<reference evidence="3 4" key="1">
    <citation type="journal article" date="2015" name="Int. J. Syst. Evol. Microbiol.">
        <title>Halomonas salicampi sp. nov., a halotolerant and alkalitolerant bacterium isolated from a saltern soil.</title>
        <authorList>
            <person name="Lee J.C."/>
            <person name="Kim Y.S."/>
            <person name="Yun B.S."/>
            <person name="Whang K.S."/>
        </authorList>
    </citation>
    <scope>NUCLEOTIDE SEQUENCE [LARGE SCALE GENOMIC DNA]</scope>
    <source>
        <strain evidence="3 4">BH103</strain>
    </source>
</reference>
<proteinExistence type="predicted"/>
<organism evidence="3 4">
    <name type="scientific">Vreelandella salicampi</name>
    <dbReference type="NCBI Taxonomy" id="1449798"/>
    <lineage>
        <taxon>Bacteria</taxon>
        <taxon>Pseudomonadati</taxon>
        <taxon>Pseudomonadota</taxon>
        <taxon>Gammaproteobacteria</taxon>
        <taxon>Oceanospirillales</taxon>
        <taxon>Halomonadaceae</taxon>
        <taxon>Vreelandella</taxon>
    </lineage>
</organism>
<keyword evidence="4" id="KW-1185">Reference proteome</keyword>
<evidence type="ECO:0000313" key="4">
    <source>
        <dbReference type="Proteomes" id="UP000586119"/>
    </source>
</evidence>
<protein>
    <submittedName>
        <fullName evidence="3">Pilus assembly protein PilP</fullName>
    </submittedName>
</protein>
<feature type="compositionally biased region" description="Polar residues" evidence="1">
    <location>
        <begin position="78"/>
        <end position="94"/>
    </location>
</feature>
<sequence length="185" mass="20720">MTPRQVKLSALGLSVVFILAGCADANIAQLTQKLRDIRETPGSQPRIEMPEVPDYEPLPYRHSDMRSPFLAPDAVVDSTFTQPGGNSELAPNQERTPEPLERYSLQELRLVGTLQMGQRQRALIRTPDDEVVSVSVGNYLGANYGRVSRITEQRIEINERVFTQREGWQVRDVTLALADGNNTDE</sequence>
<name>A0A7Z0RVW4_9GAMM</name>
<feature type="signal peptide" evidence="2">
    <location>
        <begin position="1"/>
        <end position="25"/>
    </location>
</feature>
<accession>A0A7Z0RVW4</accession>
<feature type="region of interest" description="Disordered" evidence="1">
    <location>
        <begin position="76"/>
        <end position="98"/>
    </location>
</feature>
<comment type="caution">
    <text evidence="3">The sequence shown here is derived from an EMBL/GenBank/DDBJ whole genome shotgun (WGS) entry which is preliminary data.</text>
</comment>